<dbReference type="Gene3D" id="1.10.260.40">
    <property type="entry name" value="lambda repressor-like DNA-binding domains"/>
    <property type="match status" value="1"/>
</dbReference>
<organism evidence="1 2">
    <name type="scientific">Glycomyces tritici</name>
    <dbReference type="NCBI Taxonomy" id="2665176"/>
    <lineage>
        <taxon>Bacteria</taxon>
        <taxon>Bacillati</taxon>
        <taxon>Actinomycetota</taxon>
        <taxon>Actinomycetes</taxon>
        <taxon>Glycomycetales</taxon>
        <taxon>Glycomycetaceae</taxon>
        <taxon>Glycomyces</taxon>
    </lineage>
</organism>
<dbReference type="RefSeq" id="WP_289959244.1">
    <property type="nucleotide sequence ID" value="NZ_JAUEMJ010000008.1"/>
</dbReference>
<dbReference type="Proteomes" id="UP001171902">
    <property type="component" value="Unassembled WGS sequence"/>
</dbReference>
<proteinExistence type="predicted"/>
<dbReference type="CDD" id="cd00093">
    <property type="entry name" value="HTH_XRE"/>
    <property type="match status" value="1"/>
</dbReference>
<protein>
    <submittedName>
        <fullName evidence="1">Helix-turn-helix transcriptional regulator</fullName>
    </submittedName>
</protein>
<dbReference type="Pfam" id="PF13560">
    <property type="entry name" value="HTH_31"/>
    <property type="match status" value="1"/>
</dbReference>
<dbReference type="InterPro" id="IPR010982">
    <property type="entry name" value="Lambda_DNA-bd_dom_sf"/>
</dbReference>
<gene>
    <name evidence="1" type="ORF">QWI33_22865</name>
</gene>
<dbReference type="EMBL" id="JAUEMJ010000008">
    <property type="protein sequence ID" value="MDN3242582.1"/>
    <property type="molecule type" value="Genomic_DNA"/>
</dbReference>
<feature type="non-terminal residue" evidence="1">
    <location>
        <position position="119"/>
    </location>
</feature>
<dbReference type="SUPFAM" id="SSF47413">
    <property type="entry name" value="lambda repressor-like DNA-binding domains"/>
    <property type="match status" value="1"/>
</dbReference>
<name>A0ABT7YVG8_9ACTN</name>
<accession>A0ABT7YVG8</accession>
<dbReference type="InterPro" id="IPR001387">
    <property type="entry name" value="Cro/C1-type_HTH"/>
</dbReference>
<evidence type="ECO:0000313" key="2">
    <source>
        <dbReference type="Proteomes" id="UP001171902"/>
    </source>
</evidence>
<evidence type="ECO:0000313" key="1">
    <source>
        <dbReference type="EMBL" id="MDN3242582.1"/>
    </source>
</evidence>
<reference evidence="1" key="1">
    <citation type="submission" date="2023-06" db="EMBL/GenBank/DDBJ databases">
        <title>Gycomyces niveus sp.nov., a novel actinomycete isolated from soil in Shouguang.</title>
        <authorList>
            <person name="Yang X."/>
            <person name="Zhao J."/>
        </authorList>
    </citation>
    <scope>NUCLEOTIDE SEQUENCE</scope>
    <source>
        <strain evidence="1">NEAU C2</strain>
    </source>
</reference>
<keyword evidence="2" id="KW-1185">Reference proteome</keyword>
<comment type="caution">
    <text evidence="1">The sequence shown here is derived from an EMBL/GenBank/DDBJ whole genome shotgun (WGS) entry which is preliminary data.</text>
</comment>
<sequence>MVQTQGMTMTSPTVLRRIAAAELVRHREAAGIDQVDVDQACELSRGSTSRYETCYSSMSAPVARRIFSHLGVEGAELSDVPLVARGCAQARRFRGCQPVRVRLWRRAMPAIASAEPSPR</sequence>